<reference evidence="3" key="1">
    <citation type="submission" date="2016-10" db="EMBL/GenBank/DDBJ databases">
        <authorList>
            <person name="Varghese N."/>
            <person name="Submissions S."/>
        </authorList>
    </citation>
    <scope>NUCLEOTIDE SEQUENCE [LARGE SCALE GENOMIC DNA]</scope>
    <source>
        <strain evidence="3">DSM 3669</strain>
    </source>
</reference>
<sequence length="99" mass="11251">MTGKKAKNIGQRNRYYVKESHPAIVTEEVFDLVQEDMAKRARLLHKDDGIVESSTSKYNGKYLLRNLLICGDCGASFRRRTERGKVVVTGKINLTTFSK</sequence>
<dbReference type="Pfam" id="PF07508">
    <property type="entry name" value="Recombinase"/>
    <property type="match status" value="1"/>
</dbReference>
<organism evidence="2 3">
    <name type="scientific">Desulfoscipio geothermicus DSM 3669</name>
    <dbReference type="NCBI Taxonomy" id="1121426"/>
    <lineage>
        <taxon>Bacteria</taxon>
        <taxon>Bacillati</taxon>
        <taxon>Bacillota</taxon>
        <taxon>Clostridia</taxon>
        <taxon>Eubacteriales</taxon>
        <taxon>Desulfallaceae</taxon>
        <taxon>Desulfoscipio</taxon>
    </lineage>
</organism>
<dbReference type="EMBL" id="FOYM01000067">
    <property type="protein sequence ID" value="SFR18719.1"/>
    <property type="molecule type" value="Genomic_DNA"/>
</dbReference>
<dbReference type="InterPro" id="IPR038109">
    <property type="entry name" value="DNA_bind_recomb_sf"/>
</dbReference>
<keyword evidence="3" id="KW-1185">Reference proteome</keyword>
<protein>
    <submittedName>
        <fullName evidence="2">Recombinase</fullName>
    </submittedName>
</protein>
<dbReference type="AlphaFoldDB" id="A0A1I6ELU5"/>
<dbReference type="GO" id="GO:0000150">
    <property type="term" value="F:DNA strand exchange activity"/>
    <property type="evidence" value="ECO:0007669"/>
    <property type="project" value="InterPro"/>
</dbReference>
<evidence type="ECO:0000313" key="2">
    <source>
        <dbReference type="EMBL" id="SFR18719.1"/>
    </source>
</evidence>
<dbReference type="RefSeq" id="WP_114340155.1">
    <property type="nucleotide sequence ID" value="NZ_FOYM01000067.1"/>
</dbReference>
<dbReference type="GO" id="GO:0003677">
    <property type="term" value="F:DNA binding"/>
    <property type="evidence" value="ECO:0007669"/>
    <property type="project" value="InterPro"/>
</dbReference>
<proteinExistence type="predicted"/>
<name>A0A1I6ELU5_9FIRM</name>
<evidence type="ECO:0000313" key="3">
    <source>
        <dbReference type="Proteomes" id="UP000199584"/>
    </source>
</evidence>
<dbReference type="OrthoDB" id="2048832at2"/>
<dbReference type="InterPro" id="IPR011109">
    <property type="entry name" value="DNA_bind_recombinase_dom"/>
</dbReference>
<dbReference type="STRING" id="39060.SAMN05660706_1673"/>
<dbReference type="Proteomes" id="UP000199584">
    <property type="component" value="Unassembled WGS sequence"/>
</dbReference>
<evidence type="ECO:0000259" key="1">
    <source>
        <dbReference type="Pfam" id="PF07508"/>
    </source>
</evidence>
<gene>
    <name evidence="2" type="ORF">SAMN05660706_1673</name>
</gene>
<accession>A0A1I6ELU5</accession>
<feature type="domain" description="Recombinase" evidence="1">
    <location>
        <begin position="4"/>
        <end position="40"/>
    </location>
</feature>
<dbReference type="Gene3D" id="3.90.1750.20">
    <property type="entry name" value="Putative Large Serine Recombinase, Chain B, Domain 2"/>
    <property type="match status" value="1"/>
</dbReference>